<keyword evidence="6" id="KW-0520">NAD</keyword>
<proteinExistence type="inferred from homology"/>
<dbReference type="PANTHER" id="PTHR22912:SF217">
    <property type="entry name" value="DIHYDROLIPOYL DEHYDROGENASE"/>
    <property type="match status" value="1"/>
</dbReference>
<comment type="cofactor">
    <cofactor evidence="1">
        <name>FAD</name>
        <dbReference type="ChEBI" id="CHEBI:57692"/>
    </cofactor>
</comment>
<dbReference type="GO" id="GO:0004148">
    <property type="term" value="F:dihydrolipoyl dehydrogenase (NADH) activity"/>
    <property type="evidence" value="ECO:0007669"/>
    <property type="project" value="TreeGrafter"/>
</dbReference>
<dbReference type="InterPro" id="IPR012999">
    <property type="entry name" value="Pyr_OxRdtase_I_AS"/>
</dbReference>
<evidence type="ECO:0000256" key="8">
    <source>
        <dbReference type="ARBA" id="ARBA00023284"/>
    </source>
</evidence>
<reference evidence="10" key="1">
    <citation type="journal article" date="2021" name="PeerJ">
        <title>Extensive microbial diversity within the chicken gut microbiome revealed by metagenomics and culture.</title>
        <authorList>
            <person name="Gilroy R."/>
            <person name="Ravi A."/>
            <person name="Getino M."/>
            <person name="Pursley I."/>
            <person name="Horton D.L."/>
            <person name="Alikhan N.F."/>
            <person name="Baker D."/>
            <person name="Gharbi K."/>
            <person name="Hall N."/>
            <person name="Watson M."/>
            <person name="Adriaenssens E.M."/>
            <person name="Foster-Nyarko E."/>
            <person name="Jarju S."/>
            <person name="Secka A."/>
            <person name="Antonio M."/>
            <person name="Oren A."/>
            <person name="Chaudhuri R.R."/>
            <person name="La Ragione R."/>
            <person name="Hildebrand F."/>
            <person name="Pallen M.J."/>
        </authorList>
    </citation>
    <scope>NUCLEOTIDE SEQUENCE</scope>
    <source>
        <strain evidence="10">CHK130-7132</strain>
    </source>
</reference>
<dbReference type="EMBL" id="DWWC01000225">
    <property type="protein sequence ID" value="HJC70174.1"/>
    <property type="molecule type" value="Genomic_DNA"/>
</dbReference>
<evidence type="ECO:0000313" key="10">
    <source>
        <dbReference type="EMBL" id="HJC70174.1"/>
    </source>
</evidence>
<dbReference type="InterPro" id="IPR023753">
    <property type="entry name" value="FAD/NAD-binding_dom"/>
</dbReference>
<evidence type="ECO:0000313" key="11">
    <source>
        <dbReference type="Proteomes" id="UP000823854"/>
    </source>
</evidence>
<dbReference type="InterPro" id="IPR050151">
    <property type="entry name" value="Class-I_Pyr_Nuc-Dis_Oxidored"/>
</dbReference>
<dbReference type="AlphaFoldDB" id="A0A9D2Q1B7"/>
<keyword evidence="7" id="KW-1015">Disulfide bond</keyword>
<protein>
    <submittedName>
        <fullName evidence="10">FAD-dependent oxidoreductase</fullName>
    </submittedName>
</protein>
<name>A0A9D2Q1B7_9MICO</name>
<comment type="caution">
    <text evidence="10">The sequence shown here is derived from an EMBL/GenBank/DDBJ whole genome shotgun (WGS) entry which is preliminary data.</text>
</comment>
<keyword evidence="3" id="KW-0285">Flavoprotein</keyword>
<accession>A0A9D2Q1B7</accession>
<reference evidence="10" key="2">
    <citation type="submission" date="2021-04" db="EMBL/GenBank/DDBJ databases">
        <authorList>
            <person name="Gilroy R."/>
        </authorList>
    </citation>
    <scope>NUCLEOTIDE SEQUENCE</scope>
    <source>
        <strain evidence="10">CHK130-7132</strain>
    </source>
</reference>
<dbReference type="PRINTS" id="PR00411">
    <property type="entry name" value="PNDRDTASEI"/>
</dbReference>
<feature type="domain" description="FAD/NAD(P)-binding" evidence="9">
    <location>
        <begin position="9"/>
        <end position="63"/>
    </location>
</feature>
<dbReference type="PANTHER" id="PTHR22912">
    <property type="entry name" value="DISULFIDE OXIDOREDUCTASE"/>
    <property type="match status" value="1"/>
</dbReference>
<dbReference type="GO" id="GO:0006103">
    <property type="term" value="P:2-oxoglutarate metabolic process"/>
    <property type="evidence" value="ECO:0007669"/>
    <property type="project" value="TreeGrafter"/>
</dbReference>
<dbReference type="Gene3D" id="3.50.50.60">
    <property type="entry name" value="FAD/NAD(P)-binding domain"/>
    <property type="match status" value="1"/>
</dbReference>
<organism evidence="10 11">
    <name type="scientific">Candidatus Brachybacterium intestinipullorum</name>
    <dbReference type="NCBI Taxonomy" id="2838512"/>
    <lineage>
        <taxon>Bacteria</taxon>
        <taxon>Bacillati</taxon>
        <taxon>Actinomycetota</taxon>
        <taxon>Actinomycetes</taxon>
        <taxon>Micrococcales</taxon>
        <taxon>Dermabacteraceae</taxon>
        <taxon>Brachybacterium</taxon>
    </lineage>
</organism>
<sequence length="66" mass="6681">MADTTTDQFDVVILGGGSGGYAAALRGAQLGQKIALVEKDKLGGTCLHRGCVPTKALLHVGELADA</sequence>
<dbReference type="GO" id="GO:0050660">
    <property type="term" value="F:flavin adenine dinucleotide binding"/>
    <property type="evidence" value="ECO:0007669"/>
    <property type="project" value="TreeGrafter"/>
</dbReference>
<evidence type="ECO:0000256" key="5">
    <source>
        <dbReference type="ARBA" id="ARBA00023002"/>
    </source>
</evidence>
<evidence type="ECO:0000256" key="3">
    <source>
        <dbReference type="ARBA" id="ARBA00022630"/>
    </source>
</evidence>
<keyword evidence="4" id="KW-0274">FAD</keyword>
<evidence type="ECO:0000256" key="4">
    <source>
        <dbReference type="ARBA" id="ARBA00022827"/>
    </source>
</evidence>
<dbReference type="Proteomes" id="UP000823854">
    <property type="component" value="Unassembled WGS sequence"/>
</dbReference>
<evidence type="ECO:0000259" key="9">
    <source>
        <dbReference type="Pfam" id="PF07992"/>
    </source>
</evidence>
<evidence type="ECO:0000256" key="1">
    <source>
        <dbReference type="ARBA" id="ARBA00001974"/>
    </source>
</evidence>
<dbReference type="PROSITE" id="PS00076">
    <property type="entry name" value="PYRIDINE_REDOX_1"/>
    <property type="match status" value="1"/>
</dbReference>
<dbReference type="Pfam" id="PF07992">
    <property type="entry name" value="Pyr_redox_2"/>
    <property type="match status" value="1"/>
</dbReference>
<evidence type="ECO:0000256" key="2">
    <source>
        <dbReference type="ARBA" id="ARBA00007532"/>
    </source>
</evidence>
<keyword evidence="5" id="KW-0560">Oxidoreductase</keyword>
<evidence type="ECO:0000256" key="7">
    <source>
        <dbReference type="ARBA" id="ARBA00023157"/>
    </source>
</evidence>
<feature type="non-terminal residue" evidence="10">
    <location>
        <position position="66"/>
    </location>
</feature>
<evidence type="ECO:0000256" key="6">
    <source>
        <dbReference type="ARBA" id="ARBA00023027"/>
    </source>
</evidence>
<keyword evidence="8" id="KW-0676">Redox-active center</keyword>
<comment type="similarity">
    <text evidence="2">Belongs to the class-I pyridine nucleotide-disulfide oxidoreductase family.</text>
</comment>
<dbReference type="SUPFAM" id="SSF51905">
    <property type="entry name" value="FAD/NAD(P)-binding domain"/>
    <property type="match status" value="1"/>
</dbReference>
<gene>
    <name evidence="10" type="ORF">H9932_10970</name>
</gene>
<dbReference type="InterPro" id="IPR036188">
    <property type="entry name" value="FAD/NAD-bd_sf"/>
</dbReference>